<keyword evidence="6" id="KW-0472">Membrane</keyword>
<dbReference type="GO" id="GO:0005739">
    <property type="term" value="C:mitochondrion"/>
    <property type="evidence" value="ECO:0007669"/>
    <property type="project" value="GOC"/>
</dbReference>
<name>A0A914DLL5_9BILA</name>
<accession>A0A914DLL5</accession>
<reference evidence="9" key="1">
    <citation type="submission" date="2022-11" db="UniProtKB">
        <authorList>
            <consortium name="WormBaseParasite"/>
        </authorList>
    </citation>
    <scope>IDENTIFICATION</scope>
</reference>
<dbReference type="AlphaFoldDB" id="A0A914DLL5"/>
<proteinExistence type="inferred from homology"/>
<feature type="coiled-coil region" evidence="5">
    <location>
        <begin position="31"/>
        <end position="73"/>
    </location>
</feature>
<feature type="domain" description="Thioredoxin" evidence="7">
    <location>
        <begin position="162"/>
        <end position="333"/>
    </location>
</feature>
<dbReference type="GO" id="GO:0033617">
    <property type="term" value="P:mitochondrial respiratory chain complex IV assembly"/>
    <property type="evidence" value="ECO:0007669"/>
    <property type="project" value="TreeGrafter"/>
</dbReference>
<dbReference type="InterPro" id="IPR013766">
    <property type="entry name" value="Thioredoxin_domain"/>
</dbReference>
<organism evidence="8 9">
    <name type="scientific">Acrobeloides nanus</name>
    <dbReference type="NCBI Taxonomy" id="290746"/>
    <lineage>
        <taxon>Eukaryota</taxon>
        <taxon>Metazoa</taxon>
        <taxon>Ecdysozoa</taxon>
        <taxon>Nematoda</taxon>
        <taxon>Chromadorea</taxon>
        <taxon>Rhabditida</taxon>
        <taxon>Tylenchina</taxon>
        <taxon>Cephalobomorpha</taxon>
        <taxon>Cephaloboidea</taxon>
        <taxon>Cephalobidae</taxon>
        <taxon>Acrobeloides</taxon>
    </lineage>
</organism>
<dbReference type="Pfam" id="PF02630">
    <property type="entry name" value="SCO1-SenC"/>
    <property type="match status" value="1"/>
</dbReference>
<keyword evidence="6" id="KW-1133">Transmembrane helix</keyword>
<evidence type="ECO:0000313" key="8">
    <source>
        <dbReference type="Proteomes" id="UP000887540"/>
    </source>
</evidence>
<keyword evidence="2 3" id="KW-0186">Copper</keyword>
<keyword evidence="3" id="KW-0479">Metal-binding</keyword>
<evidence type="ECO:0000313" key="9">
    <source>
        <dbReference type="WBParaSite" id="ACRNAN_scaffold289.g23956.t1"/>
    </source>
</evidence>
<dbReference type="CDD" id="cd02968">
    <property type="entry name" value="SCO"/>
    <property type="match status" value="1"/>
</dbReference>
<dbReference type="PANTHER" id="PTHR12151:SF5">
    <property type="entry name" value="AT19154P"/>
    <property type="match status" value="1"/>
</dbReference>
<sequence length="349" mass="40176">MCSKYAPMTCINISQKHHAFVSHKLFSSKSKDKDESKLTNQESLLDRQKERIKKDYDISLDELDKKLEEQLDELHKKNPEKRHEKVIPEFKDIKEAKSEGEKLDPTFMNFSTMHNKSSRSNLLISWKSAGFVLLGLGLGVGYLQYLDHLKKEEKEKQKIMQLGKAKIGGDWELINTEGKLERSQDLKGNWLLIYFGFTHCPDICPEEIEKMVKITSLLEKNREWTSLGDKAKIVPVFISVDPERDTVARVKKYCEEFSPKIRGYTGSSEQVPAVCKTFRVYHSKGPATTDKNDYIVDHTVIMYLIDPEGKFLDYYGNNRSAEEIADTISKKAYTREVLSKKKGLFSLSS</sequence>
<evidence type="ECO:0000256" key="3">
    <source>
        <dbReference type="PIRSR" id="PIRSR603782-1"/>
    </source>
</evidence>
<dbReference type="FunFam" id="3.40.30.10:FF:000013">
    <property type="entry name" value="Blast:Protein SCO1 homolog, mitochondrial"/>
    <property type="match status" value="1"/>
</dbReference>
<protein>
    <submittedName>
        <fullName evidence="9">Thioredoxin domain-containing protein</fullName>
    </submittedName>
</protein>
<feature type="disulfide bond" description="Redox-active" evidence="4">
    <location>
        <begin position="200"/>
        <end position="204"/>
    </location>
</feature>
<feature type="binding site" evidence="3">
    <location>
        <position position="298"/>
    </location>
    <ligand>
        <name>Cu cation</name>
        <dbReference type="ChEBI" id="CHEBI:23378"/>
    </ligand>
</feature>
<feature type="binding site" evidence="3">
    <location>
        <position position="200"/>
    </location>
    <ligand>
        <name>Cu cation</name>
        <dbReference type="ChEBI" id="CHEBI:23378"/>
    </ligand>
</feature>
<dbReference type="PANTHER" id="PTHR12151">
    <property type="entry name" value="ELECTRON TRANSPORT PROTIN SCO1/SENC FAMILY MEMBER"/>
    <property type="match status" value="1"/>
</dbReference>
<evidence type="ECO:0000256" key="5">
    <source>
        <dbReference type="SAM" id="Coils"/>
    </source>
</evidence>
<dbReference type="Gene3D" id="3.40.30.10">
    <property type="entry name" value="Glutaredoxin"/>
    <property type="match status" value="1"/>
</dbReference>
<keyword evidence="6" id="KW-0812">Transmembrane</keyword>
<keyword evidence="5" id="KW-0175">Coiled coil</keyword>
<evidence type="ECO:0000256" key="4">
    <source>
        <dbReference type="PIRSR" id="PIRSR603782-2"/>
    </source>
</evidence>
<evidence type="ECO:0000256" key="2">
    <source>
        <dbReference type="ARBA" id="ARBA00023008"/>
    </source>
</evidence>
<evidence type="ECO:0000259" key="7">
    <source>
        <dbReference type="PROSITE" id="PS51352"/>
    </source>
</evidence>
<dbReference type="InterPro" id="IPR003782">
    <property type="entry name" value="SCO1/SenC"/>
</dbReference>
<evidence type="ECO:0000256" key="1">
    <source>
        <dbReference type="ARBA" id="ARBA00010996"/>
    </source>
</evidence>
<dbReference type="InterPro" id="IPR036249">
    <property type="entry name" value="Thioredoxin-like_sf"/>
</dbReference>
<feature type="binding site" evidence="3">
    <location>
        <position position="204"/>
    </location>
    <ligand>
        <name>Cu cation</name>
        <dbReference type="ChEBI" id="CHEBI:23378"/>
    </ligand>
</feature>
<keyword evidence="8" id="KW-1185">Reference proteome</keyword>
<dbReference type="Proteomes" id="UP000887540">
    <property type="component" value="Unplaced"/>
</dbReference>
<dbReference type="SUPFAM" id="SSF52833">
    <property type="entry name" value="Thioredoxin-like"/>
    <property type="match status" value="1"/>
</dbReference>
<keyword evidence="4" id="KW-1015">Disulfide bond</keyword>
<comment type="similarity">
    <text evidence="1">Belongs to the SCO1/2 family.</text>
</comment>
<feature type="transmembrane region" description="Helical" evidence="6">
    <location>
        <begin position="123"/>
        <end position="145"/>
    </location>
</feature>
<dbReference type="GO" id="GO:0046872">
    <property type="term" value="F:metal ion binding"/>
    <property type="evidence" value="ECO:0007669"/>
    <property type="project" value="UniProtKB-KW"/>
</dbReference>
<dbReference type="PROSITE" id="PS51352">
    <property type="entry name" value="THIOREDOXIN_2"/>
    <property type="match status" value="1"/>
</dbReference>
<evidence type="ECO:0000256" key="6">
    <source>
        <dbReference type="SAM" id="Phobius"/>
    </source>
</evidence>
<dbReference type="WBParaSite" id="ACRNAN_scaffold289.g23956.t1">
    <property type="protein sequence ID" value="ACRNAN_scaffold289.g23956.t1"/>
    <property type="gene ID" value="ACRNAN_scaffold289.g23956"/>
</dbReference>